<name>Q7NPS0_CHRVO</name>
<keyword evidence="3" id="KW-1185">Reference proteome</keyword>
<dbReference type="AlphaFoldDB" id="Q7NPS0"/>
<feature type="region of interest" description="Disordered" evidence="1">
    <location>
        <begin position="76"/>
        <end position="115"/>
    </location>
</feature>
<evidence type="ECO:0000256" key="1">
    <source>
        <dbReference type="SAM" id="MobiDB-lite"/>
    </source>
</evidence>
<dbReference type="HOGENOM" id="CLU_1076452_0_0_4"/>
<accession>Q7NPS0</accession>
<reference evidence="2 3" key="1">
    <citation type="journal article" date="2003" name="Proc. Natl. Acad. Sci. U.S.A.">
        <title>The complete genome sequence of Chromobacterium violaceum reveals remarkable and exploitable bacterial adaptability.</title>
        <authorList>
            <person name="Vasconcelos A.T.R."/>
            <person name="de Almeida D.F."/>
            <person name="Almeida F.C."/>
            <person name="de Almeida L.G.P."/>
            <person name="de Almeida R."/>
            <person name="Goncalves J.A.A."/>
            <person name="Andrade E.M."/>
            <person name="Antonio R.V."/>
            <person name="Araripe J."/>
            <person name="de Araujo M.F.F."/>
            <person name="Filho S.A."/>
            <person name="Azevedo V."/>
            <person name="Batista A.J."/>
            <person name="Bataus L.A.M."/>
            <person name="Batista J.S."/>
            <person name="Belo A."/>
            <person name="vander Berg C."/>
            <person name="Blamey J."/>
            <person name="Bogo M."/>
            <person name="Bonato S."/>
            <person name="Bordignon J."/>
            <person name="Brito C.A."/>
            <person name="Brocchi M."/>
            <person name="Burity H.A."/>
            <person name="Camargo A.A."/>
            <person name="Cardoso D.D.P."/>
            <person name="Carneiro N.P."/>
            <person name="Carraro D.M."/>
            <person name="Carvalho C.M.B."/>
            <person name="Cascardo J.C.M."/>
            <person name="Cavada B.S."/>
            <person name="Chueire L.M.O."/>
            <person name="Pasa T.B.C."/>
            <person name="Duran N."/>
            <person name="Fagundes N."/>
            <person name="Falcao C.L."/>
            <person name="Fantinatti F."/>
            <person name="Farias I.P."/>
            <person name="Felipe M.S.S."/>
            <person name="Ferrari L.P."/>
            <person name="Ferro J.A."/>
            <person name="Ferro M.I.T."/>
            <person name="Franco G.R."/>
            <person name="Freitas N.S.A."/>
            <person name="Furlan L.R."/>
            <person name="Gazzinelli R.T."/>
            <person name="Gomes E.A."/>
            <person name="Goncalves P.R."/>
            <person name="Grangeiro T.B."/>
            <person name="Grattapaglia D."/>
            <person name="Grisard E.C."/>
            <person name="Guimaraes C.T."/>
            <person name="Hanna E.S."/>
            <person name="Hungria M."/>
            <person name="Jardim S.N."/>
            <person name="Laurino J."/>
            <person name="Leoi L.C.T."/>
            <person name="Fassarella L."/>
            <person name="Lima A."/>
            <person name="Loureiro M.F."/>
            <person name="Lyra M.C.P."/>
            <person name="Macedo M."/>
            <person name="Madeira H.M.F."/>
            <person name="Manfio G.P."/>
            <person name="Maranhao A.Q."/>
            <person name="Martins W.S."/>
            <person name="di Mauro S.M.Z."/>
            <person name="de Medeiros S.R.B."/>
            <person name="Meissner R.D.V."/>
            <person name="Menck C.F.M."/>
            <person name="Moreira M.A.M."/>
            <person name="Nascimento F.F."/>
            <person name="Nicolas M.F."/>
            <person name="Oliveira J.G."/>
            <person name="Oliveira S.C."/>
            <person name="Paixao R.F.C."/>
            <person name="Parente J.A."/>
            <person name="Pedrosa F.O."/>
            <person name="Pena S.J.D."/>
            <person name="Perreira J.O."/>
            <person name="Perreira M."/>
            <person name="Pinto L.S.R.C."/>
            <person name="Pinto L.S."/>
            <person name="Porto J.I.R."/>
            <person name="Potrich D.P."/>
            <person name="Neto C.E.R."/>
            <person name="Reis A.M.M."/>
            <person name="Rigo L.U."/>
            <person name="Rondinelli E."/>
            <person name="dos Santos E.B.P."/>
            <person name="Santos F.R."/>
            <person name="Schneider M.P.C."/>
            <person name="Seuanez H.N."/>
            <person name="Silva A.M.R."/>
            <person name="da Silva A.L.C."/>
            <person name="Silva D.W."/>
            <person name="Silva R."/>
            <person name="Simoes I.C."/>
            <person name="Simon D."/>
            <person name="Soares C.M.A."/>
            <person name="Soares R.B.A."/>
            <person name="Souza E.M."/>
            <person name="Souza K.R.L."/>
            <person name="Souza R.C."/>
            <person name="Steffens M.B.R."/>
            <person name="Steindel M."/>
            <person name="Teixeira S.R."/>
            <person name="Urmenyi T."/>
            <person name="Vettore A."/>
            <person name="Wassem R."/>
            <person name="Zaha A."/>
            <person name="Simpson A.J.G."/>
        </authorList>
    </citation>
    <scope>NUCLEOTIDE SEQUENCE [LARGE SCALE GENOMIC DNA]</scope>
    <source>
        <strain evidence="3">ATCC 12472 / DSM 30191 / JCM 1249 / NBRC 12614 / NCIMB 9131 / NCTC 9757</strain>
    </source>
</reference>
<dbReference type="KEGG" id="cvi:CV_2741"/>
<dbReference type="Proteomes" id="UP000001424">
    <property type="component" value="Chromosome"/>
</dbReference>
<evidence type="ECO:0000313" key="3">
    <source>
        <dbReference type="Proteomes" id="UP000001424"/>
    </source>
</evidence>
<dbReference type="EMBL" id="AE016825">
    <property type="protein sequence ID" value="AAQ64056.1"/>
    <property type="molecule type" value="Genomic_DNA"/>
</dbReference>
<sequence>MVIAARASQSRQAWGSTRSTLRRAGISAWAMAPGLLVFRVPPACFGLDGWDGTDVFRGADSCLFCHERTASAISISQGKKWAPPEDGPDPVDEGPPSPPEEAMKAPSARQAPSTASAISGLRQAGALAVAADGVARPACRALRNCFCSWLAAGIRSPNSCRMPCVVGANGCSCAASAMWQSYIAWMAGADTSSHSPGLRTSASASLSACTLPPRTSHRSAAGSFSYSSAAIRAEHRVRPSFCNGQPGRRSQSCSMGAA</sequence>
<evidence type="ECO:0000313" key="2">
    <source>
        <dbReference type="EMBL" id="AAQ64056.1"/>
    </source>
</evidence>
<gene>
    <name evidence="2" type="ordered locus">CV_2741</name>
</gene>
<proteinExistence type="predicted"/>
<protein>
    <submittedName>
        <fullName evidence="2">Uncharacterized protein</fullName>
    </submittedName>
</protein>
<organism evidence="2 3">
    <name type="scientific">Chromobacterium violaceum (strain ATCC 12472 / DSM 30191 / JCM 1249 / CCUG 213 / NBRC 12614 / NCIMB 9131 / NCTC 9757 / MK)</name>
    <dbReference type="NCBI Taxonomy" id="243365"/>
    <lineage>
        <taxon>Bacteria</taxon>
        <taxon>Pseudomonadati</taxon>
        <taxon>Pseudomonadota</taxon>
        <taxon>Betaproteobacteria</taxon>
        <taxon>Neisseriales</taxon>
        <taxon>Chromobacteriaceae</taxon>
        <taxon>Chromobacterium</taxon>
    </lineage>
</organism>